<feature type="domain" description="HTH marR-type" evidence="2">
    <location>
        <begin position="1"/>
        <end position="138"/>
    </location>
</feature>
<organism evidence="3 4">
    <name type="scientific">Bifidobacterium reuteri DSM 23975</name>
    <dbReference type="NCBI Taxonomy" id="1437610"/>
    <lineage>
        <taxon>Bacteria</taxon>
        <taxon>Bacillati</taxon>
        <taxon>Actinomycetota</taxon>
        <taxon>Actinomycetes</taxon>
        <taxon>Bifidobacteriales</taxon>
        <taxon>Bifidobacteriaceae</taxon>
        <taxon>Bifidobacterium</taxon>
    </lineage>
</organism>
<evidence type="ECO:0000313" key="4">
    <source>
        <dbReference type="Proteomes" id="UP000028984"/>
    </source>
</evidence>
<dbReference type="InterPro" id="IPR039422">
    <property type="entry name" value="MarR/SlyA-like"/>
</dbReference>
<dbReference type="GO" id="GO:0006950">
    <property type="term" value="P:response to stress"/>
    <property type="evidence" value="ECO:0007669"/>
    <property type="project" value="TreeGrafter"/>
</dbReference>
<dbReference type="PRINTS" id="PR00598">
    <property type="entry name" value="HTHMARR"/>
</dbReference>
<dbReference type="InterPro" id="IPR036390">
    <property type="entry name" value="WH_DNA-bd_sf"/>
</dbReference>
<dbReference type="InterPro" id="IPR000835">
    <property type="entry name" value="HTH_MarR-typ"/>
</dbReference>
<dbReference type="Proteomes" id="UP000028984">
    <property type="component" value="Unassembled WGS sequence"/>
</dbReference>
<keyword evidence="4" id="KW-1185">Reference proteome</keyword>
<comment type="caution">
    <text evidence="3">The sequence shown here is derived from an EMBL/GenBank/DDBJ whole genome shotgun (WGS) entry which is preliminary data.</text>
</comment>
<dbReference type="InterPro" id="IPR036388">
    <property type="entry name" value="WH-like_DNA-bd_sf"/>
</dbReference>
<dbReference type="PROSITE" id="PS50995">
    <property type="entry name" value="HTH_MARR_2"/>
    <property type="match status" value="1"/>
</dbReference>
<dbReference type="PANTHER" id="PTHR33164:SF43">
    <property type="entry name" value="HTH-TYPE TRANSCRIPTIONAL REPRESSOR YETL"/>
    <property type="match status" value="1"/>
</dbReference>
<evidence type="ECO:0000259" key="2">
    <source>
        <dbReference type="PROSITE" id="PS50995"/>
    </source>
</evidence>
<proteinExistence type="predicted"/>
<dbReference type="GO" id="GO:0003700">
    <property type="term" value="F:DNA-binding transcription factor activity"/>
    <property type="evidence" value="ECO:0007669"/>
    <property type="project" value="InterPro"/>
</dbReference>
<evidence type="ECO:0000256" key="1">
    <source>
        <dbReference type="SAM" id="MobiDB-lite"/>
    </source>
</evidence>
<name>A0A087CL78_9BIFI</name>
<dbReference type="Gene3D" id="1.10.10.10">
    <property type="entry name" value="Winged helix-like DNA-binding domain superfamily/Winged helix DNA-binding domain"/>
    <property type="match status" value="1"/>
</dbReference>
<dbReference type="EMBL" id="JGZK01000018">
    <property type="protein sequence ID" value="KFI84028.1"/>
    <property type="molecule type" value="Genomic_DNA"/>
</dbReference>
<feature type="compositionally biased region" description="Basic and acidic residues" evidence="1">
    <location>
        <begin position="150"/>
        <end position="183"/>
    </location>
</feature>
<dbReference type="STRING" id="1437610.BREU_2351"/>
<feature type="region of interest" description="Disordered" evidence="1">
    <location>
        <begin position="144"/>
        <end position="183"/>
    </location>
</feature>
<gene>
    <name evidence="3" type="ORF">BREU_2351</name>
</gene>
<dbReference type="SUPFAM" id="SSF46785">
    <property type="entry name" value="Winged helix' DNA-binding domain"/>
    <property type="match status" value="1"/>
</dbReference>
<accession>A0A087CL78</accession>
<dbReference type="eggNOG" id="COG1846">
    <property type="taxonomic scope" value="Bacteria"/>
</dbReference>
<dbReference type="Pfam" id="PF01047">
    <property type="entry name" value="MarR"/>
    <property type="match status" value="1"/>
</dbReference>
<dbReference type="AlphaFoldDB" id="A0A087CL78"/>
<evidence type="ECO:0000313" key="3">
    <source>
        <dbReference type="EMBL" id="KFI84028.1"/>
    </source>
</evidence>
<dbReference type="SMART" id="SM00347">
    <property type="entry name" value="HTH_MARR"/>
    <property type="match status" value="1"/>
</dbReference>
<reference evidence="3 4" key="1">
    <citation type="submission" date="2014-03" db="EMBL/GenBank/DDBJ databases">
        <title>Genomics of Bifidobacteria.</title>
        <authorList>
            <person name="Ventura M."/>
            <person name="Milani C."/>
            <person name="Lugli G.A."/>
        </authorList>
    </citation>
    <scope>NUCLEOTIDE SEQUENCE [LARGE SCALE GENOMIC DNA]</scope>
    <source>
        <strain evidence="3 4">DSM 23975</strain>
    </source>
</reference>
<protein>
    <submittedName>
        <fullName evidence="3">Putative MarR-type transcriptional regulator</fullName>
    </submittedName>
</protein>
<sequence>MEGDMGFEDEAVHELWTTVWGHRSAMQREMMRGAHGEAFAIRQLAHVGTMTPSQLADSMHATSGRVSTLLAAMEKKGLVTREVDPNDRRVVRVSLTDAGREHGRRDMQEMRDAVCWIFSQMGERRTREFLDLSREFMTYMSICRPGKPRPTPEEVRAAFEKRDRQVGAEEEQRGRAADARRGL</sequence>
<dbReference type="PANTHER" id="PTHR33164">
    <property type="entry name" value="TRANSCRIPTIONAL REGULATOR, MARR FAMILY"/>
    <property type="match status" value="1"/>
</dbReference>